<evidence type="ECO:0000313" key="4">
    <source>
        <dbReference type="Proteomes" id="UP000663879"/>
    </source>
</evidence>
<feature type="non-terminal residue" evidence="3">
    <location>
        <position position="384"/>
    </location>
</feature>
<dbReference type="EMBL" id="CAJNOC010000575">
    <property type="protein sequence ID" value="CAF0778612.1"/>
    <property type="molecule type" value="Genomic_DNA"/>
</dbReference>
<keyword evidence="4" id="KW-1185">Reference proteome</keyword>
<accession>A0A813RB18</accession>
<dbReference type="PANTHER" id="PTHR24178">
    <property type="entry name" value="MOLTING PROTEIN MLT-4"/>
    <property type="match status" value="1"/>
</dbReference>
<dbReference type="SUPFAM" id="SSF48403">
    <property type="entry name" value="Ankyrin repeat"/>
    <property type="match status" value="1"/>
</dbReference>
<comment type="caution">
    <text evidence="3">The sequence shown here is derived from an EMBL/GenBank/DDBJ whole genome shotgun (WGS) entry which is preliminary data.</text>
</comment>
<name>A0A813RB18_9BILA</name>
<gene>
    <name evidence="3" type="ORF">OXX778_LOCUS5335</name>
</gene>
<dbReference type="Pfam" id="PF12796">
    <property type="entry name" value="Ank_2"/>
    <property type="match status" value="2"/>
</dbReference>
<dbReference type="Proteomes" id="UP000663879">
    <property type="component" value="Unassembled WGS sequence"/>
</dbReference>
<dbReference type="InterPro" id="IPR036770">
    <property type="entry name" value="Ankyrin_rpt-contain_sf"/>
</dbReference>
<dbReference type="Gene3D" id="1.25.40.20">
    <property type="entry name" value="Ankyrin repeat-containing domain"/>
    <property type="match status" value="2"/>
</dbReference>
<evidence type="ECO:0000256" key="1">
    <source>
        <dbReference type="ARBA" id="ARBA00022737"/>
    </source>
</evidence>
<dbReference type="Pfam" id="PF13606">
    <property type="entry name" value="Ank_3"/>
    <property type="match status" value="1"/>
</dbReference>
<dbReference type="PANTHER" id="PTHR24178:SF41">
    <property type="entry name" value="ANKYRIN-2 ISOFORM X1"/>
    <property type="match status" value="1"/>
</dbReference>
<proteinExistence type="predicted"/>
<protein>
    <submittedName>
        <fullName evidence="3">Uncharacterized protein</fullName>
    </submittedName>
</protein>
<dbReference type="InterPro" id="IPR002110">
    <property type="entry name" value="Ankyrin_rpt"/>
</dbReference>
<feature type="non-terminal residue" evidence="3">
    <location>
        <position position="1"/>
    </location>
</feature>
<reference evidence="3" key="1">
    <citation type="submission" date="2021-02" db="EMBL/GenBank/DDBJ databases">
        <authorList>
            <person name="Nowell W R."/>
        </authorList>
    </citation>
    <scope>NUCLEOTIDE SEQUENCE</scope>
    <source>
        <strain evidence="3">Ploen Becks lab</strain>
    </source>
</reference>
<evidence type="ECO:0000256" key="2">
    <source>
        <dbReference type="ARBA" id="ARBA00023043"/>
    </source>
</evidence>
<organism evidence="3 4">
    <name type="scientific">Brachionus calyciflorus</name>
    <dbReference type="NCBI Taxonomy" id="104777"/>
    <lineage>
        <taxon>Eukaryota</taxon>
        <taxon>Metazoa</taxon>
        <taxon>Spiralia</taxon>
        <taxon>Gnathifera</taxon>
        <taxon>Rotifera</taxon>
        <taxon>Eurotatoria</taxon>
        <taxon>Monogononta</taxon>
        <taxon>Pseudotrocha</taxon>
        <taxon>Ploima</taxon>
        <taxon>Brachionidae</taxon>
        <taxon>Brachionus</taxon>
    </lineage>
</organism>
<dbReference type="SMART" id="SM00248">
    <property type="entry name" value="ANK"/>
    <property type="match status" value="7"/>
</dbReference>
<keyword evidence="2" id="KW-0040">ANK repeat</keyword>
<dbReference type="OrthoDB" id="4772757at2759"/>
<sequence length="384" mass="44556">MINCFRISQRKASRRTLKEDESVNIPLIVSEISVHSENENNYKNEIKSLIKDIEDENLQDIEIITKLKLFIEQSGTQIKKSFLEAQTGYDNFYLLHYAAKTCRAELCKYLVDELGYDIDIRSKSKLTPLHLLVKLNILPKISDSSLFSCNTHDLKKEKFVETFEQLIDHNCDYNAVDETKFSAMHYAVSKNNYEAAVLLLELENIKIDLEDENLLNPLHLAFKYGHDDIANLIIEKSNIKSLISTSTETLPIHLACRQKKDNHQLIKKILDKLKSESLTDFVNILNKPDMNKTTILQIAIENNHLQTVDSLLKEYYQNSCHDDIRLEDRNGNLPIHYAARYCGAEMLRVLIKNKFFTNKQNSNLDNPLHIAASNNRYKFIREYL</sequence>
<evidence type="ECO:0000313" key="3">
    <source>
        <dbReference type="EMBL" id="CAF0778612.1"/>
    </source>
</evidence>
<dbReference type="AlphaFoldDB" id="A0A813RB18"/>
<keyword evidence="1" id="KW-0677">Repeat</keyword>